<comment type="caution">
    <text evidence="1">Lacks conserved residue(s) required for the propagation of feature annotation.</text>
</comment>
<dbReference type="GO" id="GO:0017154">
    <property type="term" value="F:semaphorin receptor activity"/>
    <property type="evidence" value="ECO:0007669"/>
    <property type="project" value="InterPro"/>
</dbReference>
<reference evidence="3 4" key="1">
    <citation type="submission" date="2013-11" db="EMBL/GenBank/DDBJ databases">
        <title>Genome sequencing of Stegodyphus mimosarum.</title>
        <authorList>
            <person name="Bechsgaard J."/>
        </authorList>
    </citation>
    <scope>NUCLEOTIDE SEQUENCE [LARGE SCALE GENOMIC DNA]</scope>
</reference>
<dbReference type="GO" id="GO:0030334">
    <property type="term" value="P:regulation of cell migration"/>
    <property type="evidence" value="ECO:0007669"/>
    <property type="project" value="TreeGrafter"/>
</dbReference>
<evidence type="ECO:0000313" key="4">
    <source>
        <dbReference type="Proteomes" id="UP000054359"/>
    </source>
</evidence>
<feature type="domain" description="Sema" evidence="2">
    <location>
        <begin position="18"/>
        <end position="208"/>
    </location>
</feature>
<gene>
    <name evidence="3" type="ORF">X975_07514</name>
</gene>
<dbReference type="EMBL" id="KK112387">
    <property type="protein sequence ID" value="KFM57505.1"/>
    <property type="molecule type" value="Genomic_DNA"/>
</dbReference>
<dbReference type="InterPro" id="IPR001627">
    <property type="entry name" value="Semap_dom"/>
</dbReference>
<protein>
    <submittedName>
        <fullName evidence="3">Plexin-A4</fullName>
    </submittedName>
</protein>
<dbReference type="STRING" id="407821.A0A087SXB6"/>
<accession>A0A087SXB6</accession>
<proteinExistence type="predicted"/>
<organism evidence="3 4">
    <name type="scientific">Stegodyphus mimosarum</name>
    <name type="common">African social velvet spider</name>
    <dbReference type="NCBI Taxonomy" id="407821"/>
    <lineage>
        <taxon>Eukaryota</taxon>
        <taxon>Metazoa</taxon>
        <taxon>Ecdysozoa</taxon>
        <taxon>Arthropoda</taxon>
        <taxon>Chelicerata</taxon>
        <taxon>Arachnida</taxon>
        <taxon>Araneae</taxon>
        <taxon>Araneomorphae</taxon>
        <taxon>Entelegynae</taxon>
        <taxon>Eresoidea</taxon>
        <taxon>Eresidae</taxon>
        <taxon>Stegodyphus</taxon>
    </lineage>
</organism>
<keyword evidence="4" id="KW-1185">Reference proteome</keyword>
<evidence type="ECO:0000259" key="2">
    <source>
        <dbReference type="PROSITE" id="PS51004"/>
    </source>
</evidence>
<dbReference type="OrthoDB" id="6434845at2759"/>
<dbReference type="Proteomes" id="UP000054359">
    <property type="component" value="Unassembled WGS sequence"/>
</dbReference>
<dbReference type="PANTHER" id="PTHR22625">
    <property type="entry name" value="PLEXIN"/>
    <property type="match status" value="1"/>
</dbReference>
<dbReference type="InterPro" id="IPR031148">
    <property type="entry name" value="Plexin"/>
</dbReference>
<evidence type="ECO:0000313" key="3">
    <source>
        <dbReference type="EMBL" id="KFM57505.1"/>
    </source>
</evidence>
<dbReference type="PANTHER" id="PTHR22625:SF70">
    <property type="entry name" value="PLEXIN A, ISOFORM A"/>
    <property type="match status" value="1"/>
</dbReference>
<dbReference type="AlphaFoldDB" id="A0A087SXB6"/>
<dbReference type="Gene3D" id="2.130.10.10">
    <property type="entry name" value="YVTN repeat-like/Quinoprotein amine dehydrogenase"/>
    <property type="match status" value="1"/>
</dbReference>
<dbReference type="GO" id="GO:0002116">
    <property type="term" value="C:semaphorin receptor complex"/>
    <property type="evidence" value="ECO:0007669"/>
    <property type="project" value="TreeGrafter"/>
</dbReference>
<dbReference type="GO" id="GO:0005886">
    <property type="term" value="C:plasma membrane"/>
    <property type="evidence" value="ECO:0007669"/>
    <property type="project" value="TreeGrafter"/>
</dbReference>
<dbReference type="InterPro" id="IPR015943">
    <property type="entry name" value="WD40/YVTN_repeat-like_dom_sf"/>
</dbReference>
<evidence type="ECO:0000256" key="1">
    <source>
        <dbReference type="PROSITE-ProRule" id="PRU00352"/>
    </source>
</evidence>
<feature type="non-terminal residue" evidence="3">
    <location>
        <position position="208"/>
    </location>
</feature>
<dbReference type="SUPFAM" id="SSF101912">
    <property type="entry name" value="Sema domain"/>
    <property type="match status" value="1"/>
</dbReference>
<dbReference type="PROSITE" id="PS51004">
    <property type="entry name" value="SEMA"/>
    <property type="match status" value="1"/>
</dbReference>
<name>A0A087SXB6_STEMI</name>
<sequence>MRKIRPFQLFGSYIFCFILTVEKPCIYASKPSDVRNLIGFVDHIHPSPFQRIVVYNGSRDVYVSARNSLYHFDENLNVQSKVSTGPELDNPDCLHPSYPCDNKRVMSDNDNKVLEIIYDPHLPMLLSCGTLYQGLCQVRPIGKLVSDRFSWVGPFNESVGFTAGKNSTVAFFAPGYGGQTSLYSASTYDDRPLEYSPASVSSKVLVRK</sequence>
<dbReference type="InterPro" id="IPR036352">
    <property type="entry name" value="Semap_dom_sf"/>
</dbReference>